<dbReference type="AlphaFoldDB" id="A0A930VEA5"/>
<keyword evidence="4" id="KW-1185">Reference proteome</keyword>
<dbReference type="Gene3D" id="1.20.5.1930">
    <property type="match status" value="1"/>
</dbReference>
<dbReference type="GO" id="GO:0046983">
    <property type="term" value="F:protein dimerization activity"/>
    <property type="evidence" value="ECO:0007669"/>
    <property type="project" value="InterPro"/>
</dbReference>
<keyword evidence="1" id="KW-0472">Membrane</keyword>
<feature type="domain" description="Signal transduction histidine kinase subgroup 3 dimerisation and phosphoacceptor" evidence="2">
    <location>
        <begin position="311"/>
        <end position="338"/>
    </location>
</feature>
<dbReference type="InterPro" id="IPR011712">
    <property type="entry name" value="Sig_transdc_His_kin_sub3_dim/P"/>
</dbReference>
<protein>
    <recommendedName>
        <fullName evidence="2">Signal transduction histidine kinase subgroup 3 dimerisation and phosphoacceptor domain-containing protein</fullName>
    </recommendedName>
</protein>
<name>A0A930VEA5_9ACTN</name>
<evidence type="ECO:0000313" key="3">
    <source>
        <dbReference type="EMBL" id="MBF4763388.1"/>
    </source>
</evidence>
<comment type="caution">
    <text evidence="3">The sequence shown here is derived from an EMBL/GenBank/DDBJ whole genome shotgun (WGS) entry which is preliminary data.</text>
</comment>
<keyword evidence="1" id="KW-1133">Transmembrane helix</keyword>
<gene>
    <name evidence="3" type="ORF">ISU07_09650</name>
</gene>
<feature type="transmembrane region" description="Helical" evidence="1">
    <location>
        <begin position="188"/>
        <end position="206"/>
    </location>
</feature>
<accession>A0A930VEA5</accession>
<organism evidence="3 4">
    <name type="scientific">Nocardioides islandensis</name>
    <dbReference type="NCBI Taxonomy" id="433663"/>
    <lineage>
        <taxon>Bacteria</taxon>
        <taxon>Bacillati</taxon>
        <taxon>Actinomycetota</taxon>
        <taxon>Actinomycetes</taxon>
        <taxon>Propionibacteriales</taxon>
        <taxon>Nocardioidaceae</taxon>
        <taxon>Nocardioides</taxon>
    </lineage>
</organism>
<sequence length="471" mass="48685">MPHPRVLVAAGGALLSGGALVATWRPAVDDANRAITSLSDGRLPLVVLVAIFGVAALAPLGILAWADDSRAAVGLTVAACDGLLPLWAGSSDLDPRWRAWSLALGPLAVAGFALMTRSRVGAALAAAAAVLHALAYDPFRDVGCARVCLQVPAAVTMTTSRLGLLMAVALTAAALLVAARAVSRGTRYLGPAAGAVVLAALAVVRWRSVGDAEVSADLQLLAVPVPGLVALPALVGWARSARRRSAVRRLADDLSEDPDGLLELGEKVDVSLLSAGQQLALRNARLAAESRARVVEVRASQRRVVAAADAERRRIERDLHDGTQQRLVGVLMQLSGRGLDGVEGQIREVLADLRSFSHGTFPPVLEEEGLAVALGELAATSDADLRLHLRIDGPVPPEQGRAIYALVSRVASGVADASVEVSVVSRGSTIDVSLVGCPRADLGDVHDRFGALGGTLTVLDGRIEGSLPCAS</sequence>
<feature type="transmembrane region" description="Helical" evidence="1">
    <location>
        <begin position="122"/>
        <end position="139"/>
    </location>
</feature>
<reference evidence="3" key="1">
    <citation type="submission" date="2020-11" db="EMBL/GenBank/DDBJ databases">
        <title>Nocardioides sp. nov., isolated from Soil of Cynanchum wilfordii Hemsley rhizosphere.</title>
        <authorList>
            <person name="Lee J.-S."/>
            <person name="Suh M.K."/>
            <person name="Kim J.-S."/>
        </authorList>
    </citation>
    <scope>NUCLEOTIDE SEQUENCE</scope>
    <source>
        <strain evidence="3">KCTC 19275</strain>
    </source>
</reference>
<evidence type="ECO:0000313" key="4">
    <source>
        <dbReference type="Proteomes" id="UP000640489"/>
    </source>
</evidence>
<evidence type="ECO:0000259" key="2">
    <source>
        <dbReference type="Pfam" id="PF07730"/>
    </source>
</evidence>
<dbReference type="GO" id="GO:0016020">
    <property type="term" value="C:membrane"/>
    <property type="evidence" value="ECO:0007669"/>
    <property type="project" value="InterPro"/>
</dbReference>
<keyword evidence="1" id="KW-0812">Transmembrane</keyword>
<dbReference type="EMBL" id="JADKPN010000004">
    <property type="protein sequence ID" value="MBF4763388.1"/>
    <property type="molecule type" value="Genomic_DNA"/>
</dbReference>
<evidence type="ECO:0000256" key="1">
    <source>
        <dbReference type="SAM" id="Phobius"/>
    </source>
</evidence>
<feature type="transmembrane region" description="Helical" evidence="1">
    <location>
        <begin position="159"/>
        <end position="179"/>
    </location>
</feature>
<dbReference type="GO" id="GO:0000155">
    <property type="term" value="F:phosphorelay sensor kinase activity"/>
    <property type="evidence" value="ECO:0007669"/>
    <property type="project" value="InterPro"/>
</dbReference>
<feature type="transmembrane region" description="Helical" evidence="1">
    <location>
        <begin position="45"/>
        <end position="65"/>
    </location>
</feature>
<dbReference type="Proteomes" id="UP000640489">
    <property type="component" value="Unassembled WGS sequence"/>
</dbReference>
<proteinExistence type="predicted"/>
<dbReference type="RefSeq" id="WP_194706569.1">
    <property type="nucleotide sequence ID" value="NZ_JADKPN010000004.1"/>
</dbReference>
<feature type="transmembrane region" description="Helical" evidence="1">
    <location>
        <begin position="218"/>
        <end position="238"/>
    </location>
</feature>
<dbReference type="Pfam" id="PF07730">
    <property type="entry name" value="HisKA_3"/>
    <property type="match status" value="1"/>
</dbReference>